<evidence type="ECO:0000313" key="4">
    <source>
        <dbReference type="Proteomes" id="UP000478064"/>
    </source>
</evidence>
<dbReference type="EMBL" id="WIVU01000006">
    <property type="protein sequence ID" value="MQU05081.1"/>
    <property type="molecule type" value="Genomic_DNA"/>
</dbReference>
<dbReference type="RefSeq" id="WP_153373119.1">
    <property type="nucleotide sequence ID" value="NZ_WIVU01000006.1"/>
</dbReference>
<reference evidence="3 4" key="1">
    <citation type="submission" date="2019-10" db="EMBL/GenBank/DDBJ databases">
        <title>Evaluation of single-gene subtyping targets for Pseudomonas.</title>
        <authorList>
            <person name="Reichler S.J."/>
            <person name="Orsi R.H."/>
            <person name="Wiedmann M."/>
            <person name="Martin N.H."/>
            <person name="Murphy S.I."/>
        </authorList>
    </citation>
    <scope>NUCLEOTIDE SEQUENCE [LARGE SCALE GENOMIC DNA]</scope>
    <source>
        <strain evidence="3 4">FSL R10-1637</strain>
    </source>
</reference>
<dbReference type="Pfam" id="PF03538">
    <property type="entry name" value="VRP1"/>
    <property type="match status" value="1"/>
</dbReference>
<evidence type="ECO:0000313" key="3">
    <source>
        <dbReference type="EMBL" id="MQU05081.1"/>
    </source>
</evidence>
<sequence>MPDSLPLLHSLIDPPTPPAEGRHDFKQTMAALKLHSVFDIIRLSRTEFIEQMAQHCDDDAGLAYDNACGYATQLEFLHREQASLSAGELRHKRSPDSETDAGPTYAALFKENWSAFCEASSIAALDSPAAYLRALHLFAEQVEKSGKGTRKRNTLAIRRPTLKSMVIDNSSVSRQLPMLTIVNETLNEHLQTHLNQNADVYKSKSVNEVLAITRYPFDLPFDLAHQQCLLGLTDNKPRLGELNYRLSLSLPLGQLPSNAYGKVHHEAYEAQRLLSELSPEQQTLLTEPFWTASKSAFDAHYGSGETELNKLAHFLQQTGLTSTQADELLARGKYLPYLSDNTPSAPINTDLTHFYGVCYVNGTGSNSSTRLDLKANENGQIVLMNSTVERFDRLQRMIRLQRWIKLPYAQLDNLMLSARLCEENPGVTFAINDNTLRVLGVYRYLNRRYGLQAEEFSALLYQLPVHAVGNIDSLFDRVFNQGQLNEHPLQLDNSPLNPDATDIATQTVLYQICAALGLSNTAESLGFVVERTQQINGYLKKDLTTLSAFYRQTRIANLFGLTVMECAYLADMLGAANTSEQWVKPGLRISGSNAPADFLDVLMQMDWAVNWLKSNGSSVQQLRYQLLLSNAPQNSLISEQLKKLGELRDDIKARLIPQAEIEALNLPVANARTKARAKLNPGPKVPLAPHSWSNLIALGLIRGQPQLEPQASLSDLKRGLSLVISDHVEFDTDTKIDQQLKDKVLQDLEPLLLPAYQRLQPVAEHITQLFKDSSHVSDTRLLLKLRFKFATRQLIGALGRPHSHGLKHLLLLLPDADSSLQLPLTREALQLFLQKPHWLDNHNDHHSMLKLTLSTLYLFQQFNHCITTYAVTQDVLLKYFEVSNPEPATGDTALLAADCNKLLGAILNWDPKEIEGFVNRLPAKRVRSMQELEWLMRGHDTATITGLSSKLLLTATHLNAHIPHPDWQLVGKAVIAAQKP</sequence>
<feature type="region of interest" description="Disordered" evidence="2">
    <location>
        <begin position="1"/>
        <end position="21"/>
    </location>
</feature>
<dbReference type="InterPro" id="IPR018003">
    <property type="entry name" value="Insecticidal_toxin/plasmid_vir"/>
</dbReference>
<evidence type="ECO:0000256" key="2">
    <source>
        <dbReference type="SAM" id="MobiDB-lite"/>
    </source>
</evidence>
<evidence type="ECO:0000256" key="1">
    <source>
        <dbReference type="ARBA" id="ARBA00023026"/>
    </source>
</evidence>
<proteinExistence type="predicted"/>
<protein>
    <submittedName>
        <fullName evidence="3">Toxin</fullName>
    </submittedName>
</protein>
<dbReference type="Proteomes" id="UP000478064">
    <property type="component" value="Unassembled WGS sequence"/>
</dbReference>
<comment type="caution">
    <text evidence="3">The sequence shown here is derived from an EMBL/GenBank/DDBJ whole genome shotgun (WGS) entry which is preliminary data.</text>
</comment>
<dbReference type="AlphaFoldDB" id="A0A6L5HRW2"/>
<organism evidence="3 4">
    <name type="scientific">Pseudomonas helleri</name>
    <dbReference type="NCBI Taxonomy" id="1608996"/>
    <lineage>
        <taxon>Bacteria</taxon>
        <taxon>Pseudomonadati</taxon>
        <taxon>Pseudomonadota</taxon>
        <taxon>Gammaproteobacteria</taxon>
        <taxon>Pseudomonadales</taxon>
        <taxon>Pseudomonadaceae</taxon>
        <taxon>Pseudomonas</taxon>
    </lineage>
</organism>
<gene>
    <name evidence="3" type="ORF">GHO27_05230</name>
</gene>
<name>A0A6L5HRW2_9PSED</name>
<accession>A0A6L5HRW2</accession>
<keyword evidence="1" id="KW-0843">Virulence</keyword>